<dbReference type="Pfam" id="PF02254">
    <property type="entry name" value="TrkA_N"/>
    <property type="match status" value="1"/>
</dbReference>
<keyword evidence="10" id="KW-0406">Ion transport</keyword>
<feature type="compositionally biased region" description="Basic and acidic residues" evidence="12">
    <location>
        <begin position="609"/>
        <end position="621"/>
    </location>
</feature>
<feature type="transmembrane region" description="Helical" evidence="13">
    <location>
        <begin position="6"/>
        <end position="28"/>
    </location>
</feature>
<evidence type="ECO:0000256" key="1">
    <source>
        <dbReference type="ARBA" id="ARBA00004127"/>
    </source>
</evidence>
<dbReference type="InterPro" id="IPR006153">
    <property type="entry name" value="Cation/H_exchanger_TM"/>
</dbReference>
<dbReference type="FunFam" id="3.40.50.720:FF:000036">
    <property type="entry name" value="Glutathione-regulated potassium-efflux system protein KefB"/>
    <property type="match status" value="1"/>
</dbReference>
<dbReference type="Gene3D" id="3.40.50.720">
    <property type="entry name" value="NAD(P)-binding Rossmann-like Domain"/>
    <property type="match status" value="1"/>
</dbReference>
<dbReference type="NCBIfam" id="TIGR00932">
    <property type="entry name" value="2a37"/>
    <property type="match status" value="1"/>
</dbReference>
<dbReference type="InterPro" id="IPR038770">
    <property type="entry name" value="Na+/solute_symporter_sf"/>
</dbReference>
<reference evidence="15 16" key="1">
    <citation type="submission" date="2018-05" db="EMBL/GenBank/DDBJ databases">
        <title>Genomic Encyclopedia of Type Strains, Phase IV (KMG-IV): sequencing the most valuable type-strain genomes for metagenomic binning, comparative biology and taxonomic classification.</title>
        <authorList>
            <person name="Goeker M."/>
        </authorList>
    </citation>
    <scope>NUCLEOTIDE SEQUENCE [LARGE SCALE GENOMIC DNA]</scope>
    <source>
        <strain evidence="15 16">DSM 6462</strain>
    </source>
</reference>
<protein>
    <submittedName>
        <fullName evidence="15">Kef-type potassium/proton antiporter (CPA2 family)</fullName>
    </submittedName>
</protein>
<dbReference type="GO" id="GO:0015297">
    <property type="term" value="F:antiporter activity"/>
    <property type="evidence" value="ECO:0007669"/>
    <property type="project" value="UniProtKB-KW"/>
</dbReference>
<feature type="transmembrane region" description="Helical" evidence="13">
    <location>
        <begin position="299"/>
        <end position="323"/>
    </location>
</feature>
<dbReference type="PROSITE" id="PS51201">
    <property type="entry name" value="RCK_N"/>
    <property type="match status" value="1"/>
</dbReference>
<feature type="transmembrane region" description="Helical" evidence="13">
    <location>
        <begin position="335"/>
        <end position="356"/>
    </location>
</feature>
<dbReference type="InterPro" id="IPR003148">
    <property type="entry name" value="RCK_N"/>
</dbReference>
<keyword evidence="7 13" id="KW-0812">Transmembrane</keyword>
<evidence type="ECO:0000256" key="10">
    <source>
        <dbReference type="ARBA" id="ARBA00023065"/>
    </source>
</evidence>
<proteinExistence type="inferred from homology"/>
<dbReference type="Gene3D" id="1.20.1530.20">
    <property type="match status" value="1"/>
</dbReference>
<dbReference type="AlphaFoldDB" id="A0A2V3U2R3"/>
<feature type="region of interest" description="Disordered" evidence="12">
    <location>
        <begin position="593"/>
        <end position="621"/>
    </location>
</feature>
<evidence type="ECO:0000256" key="6">
    <source>
        <dbReference type="ARBA" id="ARBA00022538"/>
    </source>
</evidence>
<dbReference type="InterPro" id="IPR006036">
    <property type="entry name" value="K_uptake_TrkA"/>
</dbReference>
<keyword evidence="8" id="KW-0630">Potassium</keyword>
<accession>A0A2V3U2R3</accession>
<name>A0A2V3U2R3_9HYPH</name>
<evidence type="ECO:0000256" key="3">
    <source>
        <dbReference type="ARBA" id="ARBA00022448"/>
    </source>
</evidence>
<evidence type="ECO:0000313" key="15">
    <source>
        <dbReference type="EMBL" id="PXW56513.1"/>
    </source>
</evidence>
<keyword evidence="6" id="KW-0633">Potassium transport</keyword>
<dbReference type="SUPFAM" id="SSF51735">
    <property type="entry name" value="NAD(P)-binding Rossmann-fold domains"/>
    <property type="match status" value="1"/>
</dbReference>
<evidence type="ECO:0000256" key="12">
    <source>
        <dbReference type="SAM" id="MobiDB-lite"/>
    </source>
</evidence>
<dbReference type="GO" id="GO:0005886">
    <property type="term" value="C:plasma membrane"/>
    <property type="evidence" value="ECO:0007669"/>
    <property type="project" value="InterPro"/>
</dbReference>
<evidence type="ECO:0000256" key="11">
    <source>
        <dbReference type="ARBA" id="ARBA00023136"/>
    </source>
</evidence>
<keyword evidence="9 13" id="KW-1133">Transmembrane helix</keyword>
<evidence type="ECO:0000256" key="7">
    <source>
        <dbReference type="ARBA" id="ARBA00022692"/>
    </source>
</evidence>
<dbReference type="Proteomes" id="UP000248021">
    <property type="component" value="Unassembled WGS sequence"/>
</dbReference>
<feature type="transmembrane region" description="Helical" evidence="13">
    <location>
        <begin position="60"/>
        <end position="79"/>
    </location>
</feature>
<feature type="transmembrane region" description="Helical" evidence="13">
    <location>
        <begin position="368"/>
        <end position="387"/>
    </location>
</feature>
<feature type="transmembrane region" description="Helical" evidence="13">
    <location>
        <begin position="117"/>
        <end position="136"/>
    </location>
</feature>
<feature type="transmembrane region" description="Helical" evidence="13">
    <location>
        <begin position="35"/>
        <end position="54"/>
    </location>
</feature>
<keyword evidence="4" id="KW-0050">Antiport</keyword>
<keyword evidence="3" id="KW-0813">Transport</keyword>
<feature type="transmembrane region" description="Helical" evidence="13">
    <location>
        <begin position="156"/>
        <end position="174"/>
    </location>
</feature>
<keyword evidence="5" id="KW-1003">Cell membrane</keyword>
<dbReference type="GO" id="GO:1902600">
    <property type="term" value="P:proton transmembrane transport"/>
    <property type="evidence" value="ECO:0007669"/>
    <property type="project" value="InterPro"/>
</dbReference>
<evidence type="ECO:0000256" key="4">
    <source>
        <dbReference type="ARBA" id="ARBA00022449"/>
    </source>
</evidence>
<dbReference type="InterPro" id="IPR036291">
    <property type="entry name" value="NAD(P)-bd_dom_sf"/>
</dbReference>
<dbReference type="PANTHER" id="PTHR46157:SF8">
    <property type="entry name" value="GLUTATHIONE-REGULATED POTASSIUM-EFFLUX SYSTEM PROTEIN"/>
    <property type="match status" value="1"/>
</dbReference>
<evidence type="ECO:0000256" key="8">
    <source>
        <dbReference type="ARBA" id="ARBA00022958"/>
    </source>
</evidence>
<evidence type="ECO:0000256" key="2">
    <source>
        <dbReference type="ARBA" id="ARBA00005551"/>
    </source>
</evidence>
<evidence type="ECO:0000256" key="5">
    <source>
        <dbReference type="ARBA" id="ARBA00022475"/>
    </source>
</evidence>
<dbReference type="EMBL" id="QJJK01000008">
    <property type="protein sequence ID" value="PXW56513.1"/>
    <property type="molecule type" value="Genomic_DNA"/>
</dbReference>
<evidence type="ECO:0000256" key="9">
    <source>
        <dbReference type="ARBA" id="ARBA00022989"/>
    </source>
</evidence>
<dbReference type="OrthoDB" id="9781411at2"/>
<comment type="caution">
    <text evidence="15">The sequence shown here is derived from an EMBL/GenBank/DDBJ whole genome shotgun (WGS) entry which is preliminary data.</text>
</comment>
<keyword evidence="16" id="KW-1185">Reference proteome</keyword>
<sequence>MDDSASHASYLLPVLVFCGAAVVAVPIFRRIGLGAVLGYLCAGVIIGPDGLALIGEPDTVAGIAEIGVVLLLFIVGLELNLSRLFAMRRDIFGLGLTQLLMTAGVAVLALTASGVPIRGSVVTGLALALSATAIALQTLEERGDLHTAYGERSFAILLFQDLSIVPILALVSLLGTTTALSTDNGSVVATLFEVARALIAVAAVVLIGRYLLNPFFRLLASSGAREVMTAAALLVVLGAAFVMESVGLSMAMGAFLAGVLLAESNFRHQLEADIEPFRGVLLGLFFMSVGMSIDLDVVFAHIGLLALAVPGLVIAKAVIGAAAGRIFGGKWRDNLKMGALLGPAGEFSFVIFPLAGSRGLLDADQVQIVTALAALTMLIGPIFAKIVDRVLERARPVEDTGHADLEAFADATGKVIVIGFGRFGQVVNQILLAQRIDVTVIDRDVDRIREASRFGFKVYYGDGTRLDVLRASGASEATVICVCVDRPETSLTIVEILSAEFPGAAIYARAIDRAHAIALMQQDVDYQLRETFESALTLGRAALEELGYRREDAIAVQDDVRRRDVARLMLQKSEGFLGGADLLHHGLAAVVTPEPLTEPPTSPQGLSAETRDILAGEDTAR</sequence>
<feature type="transmembrane region" description="Helical" evidence="13">
    <location>
        <begin position="194"/>
        <end position="212"/>
    </location>
</feature>
<dbReference type="Pfam" id="PF00999">
    <property type="entry name" value="Na_H_Exchanger"/>
    <property type="match status" value="1"/>
</dbReference>
<feature type="domain" description="RCK N-terminal" evidence="14">
    <location>
        <begin position="412"/>
        <end position="528"/>
    </location>
</feature>
<evidence type="ECO:0000259" key="14">
    <source>
        <dbReference type="PROSITE" id="PS51201"/>
    </source>
</evidence>
<organism evidence="15 16">
    <name type="scientific">Chelatococcus asaccharovorans</name>
    <dbReference type="NCBI Taxonomy" id="28210"/>
    <lineage>
        <taxon>Bacteria</taxon>
        <taxon>Pseudomonadati</taxon>
        <taxon>Pseudomonadota</taxon>
        <taxon>Alphaproteobacteria</taxon>
        <taxon>Hyphomicrobiales</taxon>
        <taxon>Chelatococcaceae</taxon>
        <taxon>Chelatococcus</taxon>
    </lineage>
</organism>
<dbReference type="PANTHER" id="PTHR46157">
    <property type="entry name" value="K(+) EFFLUX ANTIPORTER 3, CHLOROPLASTIC"/>
    <property type="match status" value="1"/>
</dbReference>
<dbReference type="PRINTS" id="PR00335">
    <property type="entry name" value="KUPTAKETRKA"/>
</dbReference>
<feature type="transmembrane region" description="Helical" evidence="13">
    <location>
        <begin position="91"/>
        <end position="111"/>
    </location>
</feature>
<dbReference type="RefSeq" id="WP_110376243.1">
    <property type="nucleotide sequence ID" value="NZ_CAKNFM010000006.1"/>
</dbReference>
<keyword evidence="11 13" id="KW-0472">Membrane</keyword>
<evidence type="ECO:0000256" key="13">
    <source>
        <dbReference type="SAM" id="Phobius"/>
    </source>
</evidence>
<comment type="similarity">
    <text evidence="2">Belongs to the monovalent cation:proton antiporter 2 (CPA2) transporter (TC 2.A.37) family.</text>
</comment>
<dbReference type="GO" id="GO:0015079">
    <property type="term" value="F:potassium ion transmembrane transporter activity"/>
    <property type="evidence" value="ECO:0007669"/>
    <property type="project" value="InterPro"/>
</dbReference>
<comment type="subcellular location">
    <subcellularLocation>
        <location evidence="1">Endomembrane system</location>
        <topology evidence="1">Multi-pass membrane protein</topology>
    </subcellularLocation>
</comment>
<evidence type="ECO:0000313" key="16">
    <source>
        <dbReference type="Proteomes" id="UP000248021"/>
    </source>
</evidence>
<dbReference type="InterPro" id="IPR004771">
    <property type="entry name" value="K/H_exchanger"/>
</dbReference>
<gene>
    <name evidence="15" type="ORF">C7450_108265</name>
</gene>
<dbReference type="GO" id="GO:0012505">
    <property type="term" value="C:endomembrane system"/>
    <property type="evidence" value="ECO:0007669"/>
    <property type="project" value="UniProtKB-SubCell"/>
</dbReference>